<sequence length="938" mass="110574">MKRLLSIPFFLLLFFVQVYGQEHAIFIEAQLNDEKDIVRIKERIVFTNNSDSTLTEVYLHNWANGYRSKKSPLSKRLIEDYDKSLYFAKSRDRGYTDINNLTVDFEVVSFLELEDDQTDVVKILLNKPLHPKKSIEISVTYDIKVPNASFTGYGRTRTGYHLRYWYLVPAVFKDKQWKIMSNLNMDDLLTNVTDYEVRLTLPKYYYLSSNLYEYKTPKGAYNEYLLVGKNKTDVLLSIDTQNNFKSFKTTDINIVTDLHKKTINQQLSTDILNRQLLFIKQYLGKYPHKEMFIDKITQSKNPIYGLNQLPRFIRPFPDVFEWDLTMLKAMSKKYIENTILLDRRKDYWLTDGLQTYLMMEYVSHYYPEIKLAGNVAKIWGFRGFNFSKLSFNDKYPFVYQFSARQFLDQSLTTRSDSLSNFNRKIVNKYKAGLGLRYLSDYIGDTIIKQSFQEFYLKNNLKHSTSDDFGKIVASKTPKDLTWFFGDYLNTDKDIDYTIKKAVEKNDSIYVTVKNKRNITAPVALYGVKDRKVKFKKWLEDIDSVKTVAIPKGDFDRVSLNFENSYPEFNSLDNWKKIGKNILNKPIRFKLFKDIDDPYYHQLYVQPQVKYNFYDGLLLGLKIHNKPILNRDLQFTITPLYGTKSTSLNGTFTTRYTQYFEDSKINRIIYSISGSNLHYTEDLSYNTFNQAVTMEFRRKSLRDVGTSFLQARLLNINRELVPGASRTDSDKYSIFKLRYLYNKPDIIRGFLYSVGTEIGSEYSKAIGEVRYRKLTAKNRQLDFRLYTGVFLTNKTDSDFFSFGLDRANDYLFELNYIGRSEDSGIFSQQFILAEGGFKSVLEERFANQFLVSFNSSIGLWRWLEFYNDVAFLKNRGDRVFFGYENGIRFNFINNIFEFYFPLYSNNGWEIGQSAYPSKIRFVLQLNPRAIFNFFRRGFL</sequence>
<proteinExistence type="predicted"/>
<dbReference type="GO" id="GO:0004177">
    <property type="term" value="F:aminopeptidase activity"/>
    <property type="evidence" value="ECO:0007669"/>
    <property type="project" value="UniProtKB-KW"/>
</dbReference>
<reference evidence="2" key="1">
    <citation type="journal article" date="2019" name="Int. J. Syst. Evol. Microbiol.">
        <title>The Global Catalogue of Microorganisms (GCM) 10K type strain sequencing project: providing services to taxonomists for standard genome sequencing and annotation.</title>
        <authorList>
            <consortium name="The Broad Institute Genomics Platform"/>
            <consortium name="The Broad Institute Genome Sequencing Center for Infectious Disease"/>
            <person name="Wu L."/>
            <person name="Ma J."/>
        </authorList>
    </citation>
    <scope>NUCLEOTIDE SEQUENCE [LARGE SCALE GENOMIC DNA]</scope>
    <source>
        <strain evidence="2">KCTC 52127</strain>
    </source>
</reference>
<name>A0ABW5LW76_9FLAO</name>
<dbReference type="Gene3D" id="1.10.390.10">
    <property type="entry name" value="Neutral Protease Domain 2"/>
    <property type="match status" value="1"/>
</dbReference>
<comment type="caution">
    <text evidence="1">The sequence shown here is derived from an EMBL/GenBank/DDBJ whole genome shotgun (WGS) entry which is preliminary data.</text>
</comment>
<dbReference type="Proteomes" id="UP001597508">
    <property type="component" value="Unassembled WGS sequence"/>
</dbReference>
<evidence type="ECO:0000313" key="2">
    <source>
        <dbReference type="Proteomes" id="UP001597508"/>
    </source>
</evidence>
<dbReference type="RefSeq" id="WP_379666919.1">
    <property type="nucleotide sequence ID" value="NZ_JBHULH010000008.1"/>
</dbReference>
<organism evidence="1 2">
    <name type="scientific">Pseudotenacibaculum haliotis</name>
    <dbReference type="NCBI Taxonomy" id="1862138"/>
    <lineage>
        <taxon>Bacteria</taxon>
        <taxon>Pseudomonadati</taxon>
        <taxon>Bacteroidota</taxon>
        <taxon>Flavobacteriia</taxon>
        <taxon>Flavobacteriales</taxon>
        <taxon>Flavobacteriaceae</taxon>
        <taxon>Pseudotenacibaculum</taxon>
    </lineage>
</organism>
<keyword evidence="1" id="KW-0378">Hydrolase</keyword>
<protein>
    <submittedName>
        <fullName evidence="1">Aminopeptidase</fullName>
    </submittedName>
</protein>
<keyword evidence="1" id="KW-0031">Aminopeptidase</keyword>
<keyword evidence="1" id="KW-0645">Protease</keyword>
<accession>A0ABW5LW76</accession>
<dbReference type="SUPFAM" id="SSF55486">
    <property type="entry name" value="Metalloproteases ('zincins'), catalytic domain"/>
    <property type="match status" value="1"/>
</dbReference>
<dbReference type="InterPro" id="IPR027268">
    <property type="entry name" value="Peptidase_M4/M1_CTD_sf"/>
</dbReference>
<evidence type="ECO:0000313" key="1">
    <source>
        <dbReference type="EMBL" id="MFD2568214.1"/>
    </source>
</evidence>
<keyword evidence="2" id="KW-1185">Reference proteome</keyword>
<dbReference type="EMBL" id="JBHULH010000008">
    <property type="protein sequence ID" value="MFD2568214.1"/>
    <property type="molecule type" value="Genomic_DNA"/>
</dbReference>
<gene>
    <name evidence="1" type="ORF">ACFSRZ_12580</name>
</gene>